<dbReference type="STRING" id="1403537.Q428_00950"/>
<comment type="caution">
    <text evidence="1">The sequence shown here is derived from an EMBL/GenBank/DDBJ whole genome shotgun (WGS) entry which is preliminary data.</text>
</comment>
<name>A0A017RZ08_9CLOT</name>
<evidence type="ECO:0000313" key="1">
    <source>
        <dbReference type="EMBL" id="EYE89624.1"/>
    </source>
</evidence>
<sequence>MKHIRTINSGALKASINKPGCKECANSCQSACKTSATVANLACENK</sequence>
<dbReference type="RefSeq" id="WP_035377336.1">
    <property type="nucleotide sequence ID" value="NZ_AZQP01000002.1"/>
</dbReference>
<keyword evidence="2" id="KW-1185">Reference proteome</keyword>
<reference evidence="1 2" key="1">
    <citation type="journal article" date="2014" name="Genome Announc.">
        <title>Draft Genome Sequence of Fervidicella metallireducens Strain AeBT, an Iron-Reducing Thermoanaerobe from the Great Artesian Basin.</title>
        <authorList>
            <person name="Patel B.K."/>
        </authorList>
    </citation>
    <scope>NUCLEOTIDE SEQUENCE [LARGE SCALE GENOMIC DNA]</scope>
    <source>
        <strain evidence="1 2">AeB</strain>
    </source>
</reference>
<proteinExistence type="predicted"/>
<accession>A0A017RZ08</accession>
<organism evidence="1 2">
    <name type="scientific">Fervidicella metallireducens AeB</name>
    <dbReference type="NCBI Taxonomy" id="1403537"/>
    <lineage>
        <taxon>Bacteria</taxon>
        <taxon>Bacillati</taxon>
        <taxon>Bacillota</taxon>
        <taxon>Clostridia</taxon>
        <taxon>Eubacteriales</taxon>
        <taxon>Clostridiaceae</taxon>
        <taxon>Fervidicella</taxon>
    </lineage>
</organism>
<dbReference type="OrthoDB" id="1684200at2"/>
<evidence type="ECO:0000313" key="2">
    <source>
        <dbReference type="Proteomes" id="UP000019681"/>
    </source>
</evidence>
<dbReference type="EMBL" id="AZQP01000002">
    <property type="protein sequence ID" value="EYE89624.1"/>
    <property type="molecule type" value="Genomic_DNA"/>
</dbReference>
<dbReference type="Pfam" id="PF13165">
    <property type="entry name" value="SCIFF"/>
    <property type="match status" value="1"/>
</dbReference>
<gene>
    <name evidence="1" type="ORF">Q428_00950</name>
</gene>
<dbReference type="NCBIfam" id="TIGR03973">
    <property type="entry name" value="six_Cys_in_45"/>
    <property type="match status" value="1"/>
</dbReference>
<dbReference type="AlphaFoldDB" id="A0A017RZ08"/>
<dbReference type="Proteomes" id="UP000019681">
    <property type="component" value="Unassembled WGS sequence"/>
</dbReference>
<dbReference type="InterPro" id="IPR023975">
    <property type="entry name" value="Six-Cys_pep_SCIFF"/>
</dbReference>
<protein>
    <submittedName>
        <fullName evidence="1">RSAM-modified six-cysteine peptide SCIFF</fullName>
    </submittedName>
</protein>